<dbReference type="EMBL" id="NPIC01000002">
    <property type="protein sequence ID" value="RDL38895.1"/>
    <property type="molecule type" value="Genomic_DNA"/>
</dbReference>
<reference evidence="3 4" key="1">
    <citation type="journal article" date="2018" name="IMA Fungus">
        <title>IMA Genome-F 9: Draft genome sequence of Annulohypoxylon stygium, Aspergillus mulundensis, Berkeleyomyces basicola (syn. Thielaviopsis basicola), Ceratocystis smalleyi, two Cercospora beticola strains, Coleophoma cylindrospora, Fusarium fracticaudum, Phialophora cf. hyalina, and Morchella septimelata.</title>
        <authorList>
            <person name="Wingfield B.D."/>
            <person name="Bills G.F."/>
            <person name="Dong Y."/>
            <person name="Huang W."/>
            <person name="Nel W.J."/>
            <person name="Swalarsk-Parry B.S."/>
            <person name="Vaghefi N."/>
            <person name="Wilken P.M."/>
            <person name="An Z."/>
            <person name="de Beer Z.W."/>
            <person name="De Vos L."/>
            <person name="Chen L."/>
            <person name="Duong T.A."/>
            <person name="Gao Y."/>
            <person name="Hammerbacher A."/>
            <person name="Kikkert J.R."/>
            <person name="Li Y."/>
            <person name="Li H."/>
            <person name="Li K."/>
            <person name="Li Q."/>
            <person name="Liu X."/>
            <person name="Ma X."/>
            <person name="Naidoo K."/>
            <person name="Pethybridge S.J."/>
            <person name="Sun J."/>
            <person name="Steenkamp E.T."/>
            <person name="van der Nest M.A."/>
            <person name="van Wyk S."/>
            <person name="Wingfield M.J."/>
            <person name="Xiong C."/>
            <person name="Yue Q."/>
            <person name="Zhang X."/>
        </authorList>
    </citation>
    <scope>NUCLEOTIDE SEQUENCE [LARGE SCALE GENOMIC DNA]</scope>
    <source>
        <strain evidence="3 4">BP 5553</strain>
    </source>
</reference>
<feature type="transmembrane region" description="Helical" evidence="1">
    <location>
        <begin position="282"/>
        <end position="304"/>
    </location>
</feature>
<dbReference type="PANTHER" id="PTHR34502:SF5">
    <property type="entry name" value="DUF6594 DOMAIN-CONTAINING PROTEIN"/>
    <property type="match status" value="1"/>
</dbReference>
<proteinExistence type="predicted"/>
<dbReference type="AlphaFoldDB" id="A0A370TTQ1"/>
<dbReference type="RefSeq" id="XP_031871551.1">
    <property type="nucleotide sequence ID" value="XM_032011858.1"/>
</dbReference>
<dbReference type="Pfam" id="PF20237">
    <property type="entry name" value="DUF6594"/>
    <property type="match status" value="1"/>
</dbReference>
<evidence type="ECO:0000256" key="1">
    <source>
        <dbReference type="SAM" id="Phobius"/>
    </source>
</evidence>
<evidence type="ECO:0000313" key="4">
    <source>
        <dbReference type="Proteomes" id="UP000254866"/>
    </source>
</evidence>
<dbReference type="GeneID" id="43596084"/>
<dbReference type="PANTHER" id="PTHR34502">
    <property type="entry name" value="DUF6594 DOMAIN-CONTAINING PROTEIN-RELATED"/>
    <property type="match status" value="1"/>
</dbReference>
<dbReference type="OrthoDB" id="5342093at2759"/>
<dbReference type="InterPro" id="IPR046529">
    <property type="entry name" value="DUF6594"/>
</dbReference>
<keyword evidence="1" id="KW-1133">Transmembrane helix</keyword>
<keyword evidence="4" id="KW-1185">Reference proteome</keyword>
<keyword evidence="1" id="KW-0472">Membrane</keyword>
<keyword evidence="1" id="KW-0812">Transmembrane</keyword>
<comment type="caution">
    <text evidence="3">The sequence shown here is derived from an EMBL/GenBank/DDBJ whole genome shotgun (WGS) entry which is preliminary data.</text>
</comment>
<sequence>MNIPGPKSNGYEKLARLMSKHGEVAAFQRFDYLNNLNILYLQAELVHLEEELQESMKADLKAPGSGYGDGGDDDSSTTKWSVNYTGSLDEGMGVARERKIDDCEAGSLSEKNLEVQVEVRSIRSSVSRAGSESPINERLESTRDWWYLSTMESSPTWEIMLRTREKLKEYNEAVHRYSTLKAQQSPNPTSLSFLRRWFKHPLMGNFPLIGLDRNLWESSPTSSLVAIEPRKGPDPLSSLFLTKFFLWWHQLVGHLFKRPKSQNPDEEAAEYFEYTDRKVLKVANVVGTVISSSLLVGSTVVLYFVDNMLARLGIIAALTQVFGLVLVLVTNASKAEVFAATAA</sequence>
<name>A0A370TTQ1_9HELO</name>
<evidence type="ECO:0000259" key="2">
    <source>
        <dbReference type="Pfam" id="PF20237"/>
    </source>
</evidence>
<dbReference type="Proteomes" id="UP000254866">
    <property type="component" value="Unassembled WGS sequence"/>
</dbReference>
<gene>
    <name evidence="3" type="ORF">BP5553_03235</name>
</gene>
<accession>A0A370TTQ1</accession>
<organism evidence="3 4">
    <name type="scientific">Venustampulla echinocandica</name>
    <dbReference type="NCBI Taxonomy" id="2656787"/>
    <lineage>
        <taxon>Eukaryota</taxon>
        <taxon>Fungi</taxon>
        <taxon>Dikarya</taxon>
        <taxon>Ascomycota</taxon>
        <taxon>Pezizomycotina</taxon>
        <taxon>Leotiomycetes</taxon>
        <taxon>Helotiales</taxon>
        <taxon>Pleuroascaceae</taxon>
        <taxon>Venustampulla</taxon>
    </lineage>
</organism>
<evidence type="ECO:0000313" key="3">
    <source>
        <dbReference type="EMBL" id="RDL38895.1"/>
    </source>
</evidence>
<feature type="transmembrane region" description="Helical" evidence="1">
    <location>
        <begin position="310"/>
        <end position="329"/>
    </location>
</feature>
<protein>
    <recommendedName>
        <fullName evidence="2">DUF6594 domain-containing protein</fullName>
    </recommendedName>
</protein>
<feature type="domain" description="DUF6594" evidence="2">
    <location>
        <begin position="11"/>
        <end position="343"/>
    </location>
</feature>